<dbReference type="EMBL" id="CP026512">
    <property type="protein sequence ID" value="QAX81495.1"/>
    <property type="molecule type" value="Genomic_DNA"/>
</dbReference>
<dbReference type="Proteomes" id="UP000288953">
    <property type="component" value="Chromosome"/>
</dbReference>
<proteinExistence type="predicted"/>
<sequence>MVVNFSMFSYRSISKCVPIATMSHCVKLPSHLAATVQLNFVVPSNANLVLT</sequence>
<name>A0ABX5R8I6_9PSED</name>
<accession>A0ABX5R8I6</accession>
<gene>
    <name evidence="1" type="ORF">C3B55_00125</name>
</gene>
<evidence type="ECO:0000313" key="1">
    <source>
        <dbReference type="EMBL" id="QAX81495.1"/>
    </source>
</evidence>
<protein>
    <submittedName>
        <fullName evidence="1">Uncharacterized protein</fullName>
    </submittedName>
</protein>
<organism evidence="1 2">
    <name type="scientific">Candidatus Pseudomonas adelgestsugas</name>
    <dbReference type="NCBI Taxonomy" id="1302376"/>
    <lineage>
        <taxon>Bacteria</taxon>
        <taxon>Pseudomonadati</taxon>
        <taxon>Pseudomonadota</taxon>
        <taxon>Gammaproteobacteria</taxon>
        <taxon>Pseudomonadales</taxon>
        <taxon>Pseudomonadaceae</taxon>
        <taxon>Pseudomonas</taxon>
    </lineage>
</organism>
<keyword evidence="2" id="KW-1185">Reference proteome</keyword>
<evidence type="ECO:0000313" key="2">
    <source>
        <dbReference type="Proteomes" id="UP000288953"/>
    </source>
</evidence>
<reference evidence="1 2" key="1">
    <citation type="journal article" date="2018" name="Genome Biol. Evol.">
        <title>Partnering With a Pest: Genomes of Hemlock Woolly Adelgid Symbionts Reveal Atypical Nutritional Provisioning Patterns in Dual-Obligate Bacteria.</title>
        <authorList>
            <person name="Weglarz K.M."/>
            <person name="Havill N.P."/>
            <person name="Burke G.R."/>
            <person name="von Dohlen C.D."/>
        </authorList>
    </citation>
    <scope>NUCLEOTIDE SEQUENCE [LARGE SCALE GENOMIC DNA]</scope>
    <source>
        <strain evidence="1 2">HWA_ENA</strain>
    </source>
</reference>